<feature type="compositionally biased region" description="Gly residues" evidence="1">
    <location>
        <begin position="206"/>
        <end position="227"/>
    </location>
</feature>
<dbReference type="Proteomes" id="UP000001876">
    <property type="component" value="Unassembled WGS sequence"/>
</dbReference>
<feature type="compositionally biased region" description="Basic and acidic residues" evidence="1">
    <location>
        <begin position="46"/>
        <end position="56"/>
    </location>
</feature>
<feature type="compositionally biased region" description="Acidic residues" evidence="1">
    <location>
        <begin position="22"/>
        <end position="31"/>
    </location>
</feature>
<feature type="compositionally biased region" description="Basic and acidic residues" evidence="1">
    <location>
        <begin position="107"/>
        <end position="118"/>
    </location>
</feature>
<feature type="transmembrane region" description="Helical" evidence="2">
    <location>
        <begin position="328"/>
        <end position="352"/>
    </location>
</feature>
<accession>C1N6E1</accession>
<feature type="region of interest" description="Disordered" evidence="1">
    <location>
        <begin position="1"/>
        <end position="298"/>
    </location>
</feature>
<keyword evidence="2" id="KW-1133">Transmembrane helix</keyword>
<evidence type="ECO:0000313" key="4">
    <source>
        <dbReference type="Proteomes" id="UP000001876"/>
    </source>
</evidence>
<evidence type="ECO:0000313" key="3">
    <source>
        <dbReference type="EMBL" id="EEH52457.1"/>
    </source>
</evidence>
<dbReference type="EMBL" id="GG663748">
    <property type="protein sequence ID" value="EEH52457.1"/>
    <property type="molecule type" value="Genomic_DNA"/>
</dbReference>
<dbReference type="KEGG" id="mpp:MICPUCDRAFT_63938"/>
<protein>
    <submittedName>
        <fullName evidence="3">Predicted protein</fullName>
    </submittedName>
</protein>
<evidence type="ECO:0000256" key="1">
    <source>
        <dbReference type="SAM" id="MobiDB-lite"/>
    </source>
</evidence>
<keyword evidence="4" id="KW-1185">Reference proteome</keyword>
<dbReference type="AlphaFoldDB" id="C1N6E1"/>
<dbReference type="RefSeq" id="XP_003063321.1">
    <property type="nucleotide sequence ID" value="XM_003063275.1"/>
</dbReference>
<proteinExistence type="predicted"/>
<organism evidence="4">
    <name type="scientific">Micromonas pusilla (strain CCMP1545)</name>
    <name type="common">Picoplanktonic green alga</name>
    <dbReference type="NCBI Taxonomy" id="564608"/>
    <lineage>
        <taxon>Eukaryota</taxon>
        <taxon>Viridiplantae</taxon>
        <taxon>Chlorophyta</taxon>
        <taxon>Mamiellophyceae</taxon>
        <taxon>Mamiellales</taxon>
        <taxon>Mamiellaceae</taxon>
        <taxon>Micromonas</taxon>
    </lineage>
</organism>
<gene>
    <name evidence="3" type="ORF">MICPUCDRAFT_63938</name>
</gene>
<feature type="compositionally biased region" description="Basic and acidic residues" evidence="1">
    <location>
        <begin position="67"/>
        <end position="80"/>
    </location>
</feature>
<feature type="compositionally biased region" description="Basic and acidic residues" evidence="1">
    <location>
        <begin position="1"/>
        <end position="13"/>
    </location>
</feature>
<evidence type="ECO:0000256" key="2">
    <source>
        <dbReference type="SAM" id="Phobius"/>
    </source>
</evidence>
<dbReference type="GeneID" id="9688761"/>
<name>C1N6E1_MICPC</name>
<feature type="compositionally biased region" description="Basic and acidic residues" evidence="1">
    <location>
        <begin position="145"/>
        <end position="154"/>
    </location>
</feature>
<keyword evidence="2" id="KW-0472">Membrane</keyword>
<feature type="compositionally biased region" description="Acidic residues" evidence="1">
    <location>
        <begin position="280"/>
        <end position="289"/>
    </location>
</feature>
<sequence length="399" mass="42444">MKSLLRDGVRDDANGGGAWEAVSDDDDDDDAGVGPLGGGRLVSLTERSDEGSRVDSETTSTRGAASDAERTEREREDARAHRGGGGGGANSSRVDENGPEFWADDDGERREGLGDEPPHGFARYGGPSVGSSATTSPAMRRRRDRDRDRDRDDVGAANSRRYPPSSYQRGDGYGRSKFGSYSAAASPATSRANSRGHGDHARGRYARGGGGGGGGRDRGGGGGGIRRGGPPAAASSSFPSNPSPPRRRFESAPPSPSMGATRAKEFGVRRRGPKGQQGQGDDDEAEAEAEASRREREYERLRRWKRERDEAADPDPSLQKGLGFAVDALSVLTAALHFTAAFVLFIVLVLMVRANASALANLTLRVDRVALRMLRRESGEPMDVSDLAASDVLRRAAFE</sequence>
<reference evidence="3 4" key="1">
    <citation type="journal article" date="2009" name="Science">
        <title>Green evolution and dynamic adaptations revealed by genomes of the marine picoeukaryotes Micromonas.</title>
        <authorList>
            <person name="Worden A.Z."/>
            <person name="Lee J.H."/>
            <person name="Mock T."/>
            <person name="Rouze P."/>
            <person name="Simmons M.P."/>
            <person name="Aerts A.L."/>
            <person name="Allen A.E."/>
            <person name="Cuvelier M.L."/>
            <person name="Derelle E."/>
            <person name="Everett M.V."/>
            <person name="Foulon E."/>
            <person name="Grimwood J."/>
            <person name="Gundlach H."/>
            <person name="Henrissat B."/>
            <person name="Napoli C."/>
            <person name="McDonald S.M."/>
            <person name="Parker M.S."/>
            <person name="Rombauts S."/>
            <person name="Salamov A."/>
            <person name="Von Dassow P."/>
            <person name="Badger J.H."/>
            <person name="Coutinho P.M."/>
            <person name="Demir E."/>
            <person name="Dubchak I."/>
            <person name="Gentemann C."/>
            <person name="Eikrem W."/>
            <person name="Gready J.E."/>
            <person name="John U."/>
            <person name="Lanier W."/>
            <person name="Lindquist E.A."/>
            <person name="Lucas S."/>
            <person name="Mayer K.F."/>
            <person name="Moreau H."/>
            <person name="Not F."/>
            <person name="Otillar R."/>
            <person name="Panaud O."/>
            <person name="Pangilinan J."/>
            <person name="Paulsen I."/>
            <person name="Piegu B."/>
            <person name="Poliakov A."/>
            <person name="Robbens S."/>
            <person name="Schmutz J."/>
            <person name="Toulza E."/>
            <person name="Wyss T."/>
            <person name="Zelensky A."/>
            <person name="Zhou K."/>
            <person name="Armbrust E.V."/>
            <person name="Bhattacharya D."/>
            <person name="Goodenough U.W."/>
            <person name="Van de Peer Y."/>
            <person name="Grigoriev I.V."/>
        </authorList>
    </citation>
    <scope>NUCLEOTIDE SEQUENCE [LARGE SCALE GENOMIC DNA]</scope>
    <source>
        <strain evidence="3 4">CCMP1545</strain>
    </source>
</reference>
<keyword evidence="2" id="KW-0812">Transmembrane</keyword>
<feature type="compositionally biased region" description="Low complexity" evidence="1">
    <location>
        <begin position="228"/>
        <end position="240"/>
    </location>
</feature>